<evidence type="ECO:0000256" key="2">
    <source>
        <dbReference type="SAM" id="SignalP"/>
    </source>
</evidence>
<proteinExistence type="predicted"/>
<feature type="chain" id="PRO_5045963940" evidence="2">
    <location>
        <begin position="21"/>
        <end position="152"/>
    </location>
</feature>
<evidence type="ECO:0000256" key="1">
    <source>
        <dbReference type="SAM" id="MobiDB-lite"/>
    </source>
</evidence>
<dbReference type="EMBL" id="JAHRIP010088385">
    <property type="protein sequence ID" value="MEQ2316263.1"/>
    <property type="molecule type" value="Genomic_DNA"/>
</dbReference>
<sequence length="152" mass="17121">KLHLAWHFVYLCHLPGGGHQLYYCCQVEVPCGALPPISPTEYYLQCQGRHAFIKVLFEEHPYSMMLLLGPTAMDFNIKLRYKHCLTVSPSPVGANGVREKPPAKTRCPSLDGRQQRPQRTRRAASYSSGAKPFVQRANAPSDREKLRRLAGS</sequence>
<feature type="region of interest" description="Disordered" evidence="1">
    <location>
        <begin position="89"/>
        <end position="152"/>
    </location>
</feature>
<feature type="non-terminal residue" evidence="3">
    <location>
        <position position="1"/>
    </location>
</feature>
<dbReference type="Proteomes" id="UP001469553">
    <property type="component" value="Unassembled WGS sequence"/>
</dbReference>
<comment type="caution">
    <text evidence="3">The sequence shown here is derived from an EMBL/GenBank/DDBJ whole genome shotgun (WGS) entry which is preliminary data.</text>
</comment>
<evidence type="ECO:0000313" key="4">
    <source>
        <dbReference type="Proteomes" id="UP001469553"/>
    </source>
</evidence>
<name>A0ABV1AFT2_9TELE</name>
<organism evidence="3 4">
    <name type="scientific">Ameca splendens</name>
    <dbReference type="NCBI Taxonomy" id="208324"/>
    <lineage>
        <taxon>Eukaryota</taxon>
        <taxon>Metazoa</taxon>
        <taxon>Chordata</taxon>
        <taxon>Craniata</taxon>
        <taxon>Vertebrata</taxon>
        <taxon>Euteleostomi</taxon>
        <taxon>Actinopterygii</taxon>
        <taxon>Neopterygii</taxon>
        <taxon>Teleostei</taxon>
        <taxon>Neoteleostei</taxon>
        <taxon>Acanthomorphata</taxon>
        <taxon>Ovalentaria</taxon>
        <taxon>Atherinomorphae</taxon>
        <taxon>Cyprinodontiformes</taxon>
        <taxon>Goodeidae</taxon>
        <taxon>Ameca</taxon>
    </lineage>
</organism>
<protein>
    <submittedName>
        <fullName evidence="3">Uncharacterized protein</fullName>
    </submittedName>
</protein>
<reference evidence="3 4" key="1">
    <citation type="submission" date="2021-06" db="EMBL/GenBank/DDBJ databases">
        <authorList>
            <person name="Palmer J.M."/>
        </authorList>
    </citation>
    <scope>NUCLEOTIDE SEQUENCE [LARGE SCALE GENOMIC DNA]</scope>
    <source>
        <strain evidence="3 4">AS_MEX2019</strain>
        <tissue evidence="3">Muscle</tissue>
    </source>
</reference>
<gene>
    <name evidence="3" type="ORF">AMECASPLE_030863</name>
</gene>
<feature type="compositionally biased region" description="Basic and acidic residues" evidence="1">
    <location>
        <begin position="141"/>
        <end position="152"/>
    </location>
</feature>
<keyword evidence="4" id="KW-1185">Reference proteome</keyword>
<evidence type="ECO:0000313" key="3">
    <source>
        <dbReference type="EMBL" id="MEQ2316263.1"/>
    </source>
</evidence>
<keyword evidence="2" id="KW-0732">Signal</keyword>
<feature type="signal peptide" evidence="2">
    <location>
        <begin position="1"/>
        <end position="20"/>
    </location>
</feature>
<accession>A0ABV1AFT2</accession>